<evidence type="ECO:0000313" key="2">
    <source>
        <dbReference type="Proteomes" id="UP000004893"/>
    </source>
</evidence>
<dbReference type="eggNOG" id="COG3299">
    <property type="taxonomic scope" value="Bacteria"/>
</dbReference>
<sequence length="650" mass="73471">EARLAILRLAGFTRQEAENARLLVAPAEPQEPASFPKHQKFYVNDVCFETEEAVQELQGRLLGVYVKEQDKYRELRELKEGVPLNARPFGSRPEAGDAVYFLFQNLPVSGDTKLRLYIQVKKSVRRNPFSEEEPVEFARMQWSCLGSSGFEDILFQDDTHGFLQSGEIGLCLDTVQPVKTRVGAKEGYMLCCRIAEADYDRAPEIAAVYGPLFPLIQRDTWSFSAQFDGGGDIRLYPVFPEEMFLMVYVREPGSAHYVIYGEAPGREEEICGAKDRAGGAGNAAHGRYYVRTKGQGGEIHIRFQEEVFGYGPAKEPGAVTVVCCNRHMMLHRELGILAGYDDQYVDCPPGGEADEKAVCLGVRRRDGASGEAYRFFPPGIQREDSIYYIYDEDRRQICIRDAGPYRGCEAFLSDYAVSVWEAGNIRFGNMLVSVGGNDNICVKNPVKGTEGRRKESLHDVRKRFLKDMKTPVTAVTEEDYELLAMQVPGLCIRKARAYYEEQKERICVVVMPRTEVSFPALSSLYRRHIYNYLDKRRLITDKVTVKEPAYTPVSVYVTVSVRDRESWNVKRVRQEIAEELDDRRNRRKIGQNISFDRLSSRIRSCPGAGHILELKVVPAGVPGRLIRSGADIPIPPDAACYPGEIIIREE</sequence>
<keyword evidence="2" id="KW-1185">Reference proteome</keyword>
<gene>
    <name evidence="1" type="ORF">CLOHYLEM_06211</name>
</gene>
<evidence type="ECO:0000313" key="1">
    <source>
        <dbReference type="EMBL" id="EEG73529.1"/>
    </source>
</evidence>
<protein>
    <submittedName>
        <fullName evidence="1">Uncharacterized protein</fullName>
    </submittedName>
</protein>
<reference evidence="1" key="2">
    <citation type="submission" date="2013-06" db="EMBL/GenBank/DDBJ databases">
        <title>Draft genome sequence of Clostridium hylemonae (DSM 15053).</title>
        <authorList>
            <person name="Sudarsanam P."/>
            <person name="Ley R."/>
            <person name="Guruge J."/>
            <person name="Turnbaugh P.J."/>
            <person name="Mahowald M."/>
            <person name="Liep D."/>
            <person name="Gordon J."/>
        </authorList>
    </citation>
    <scope>NUCLEOTIDE SEQUENCE</scope>
    <source>
        <strain evidence="1">DSM 15053</strain>
    </source>
</reference>
<dbReference type="EMBL" id="ABYI02000023">
    <property type="protein sequence ID" value="EEG73529.1"/>
    <property type="molecule type" value="Genomic_DNA"/>
</dbReference>
<accession>C0C2A5</accession>
<dbReference type="STRING" id="553973.CLOHYLEM_06211"/>
<proteinExistence type="predicted"/>
<organism evidence="1 2">
    <name type="scientific">[Clostridium] hylemonae DSM 15053</name>
    <dbReference type="NCBI Taxonomy" id="553973"/>
    <lineage>
        <taxon>Bacteria</taxon>
        <taxon>Bacillati</taxon>
        <taxon>Bacillota</taxon>
        <taxon>Clostridia</taxon>
        <taxon>Lachnospirales</taxon>
        <taxon>Lachnospiraceae</taxon>
    </lineage>
</organism>
<comment type="caution">
    <text evidence="1">The sequence shown here is derived from an EMBL/GenBank/DDBJ whole genome shotgun (WGS) entry which is preliminary data.</text>
</comment>
<dbReference type="RefSeq" id="WP_006443563.1">
    <property type="nucleotide sequence ID" value="NZ_GG657759.1"/>
</dbReference>
<dbReference type="Proteomes" id="UP000004893">
    <property type="component" value="Unassembled WGS sequence"/>
</dbReference>
<name>C0C2A5_9FIRM</name>
<dbReference type="HOGENOM" id="CLU_421253_0_0_9"/>
<feature type="non-terminal residue" evidence="1">
    <location>
        <position position="1"/>
    </location>
</feature>
<dbReference type="AlphaFoldDB" id="C0C2A5"/>
<reference evidence="1" key="1">
    <citation type="submission" date="2009-02" db="EMBL/GenBank/DDBJ databases">
        <authorList>
            <person name="Fulton L."/>
            <person name="Clifton S."/>
            <person name="Fulton B."/>
            <person name="Xu J."/>
            <person name="Minx P."/>
            <person name="Pepin K.H."/>
            <person name="Johnson M."/>
            <person name="Bhonagiri V."/>
            <person name="Nash W.E."/>
            <person name="Mardis E.R."/>
            <person name="Wilson R.K."/>
        </authorList>
    </citation>
    <scope>NUCLEOTIDE SEQUENCE [LARGE SCALE GENOMIC DNA]</scope>
    <source>
        <strain evidence="1">DSM 15053</strain>
    </source>
</reference>